<reference evidence="2 3" key="1">
    <citation type="submission" date="2014-03" db="EMBL/GenBank/DDBJ databases">
        <title>Genome of Paenirhodobacter enshiensis DW2-9.</title>
        <authorList>
            <person name="Wang D."/>
            <person name="Wang G."/>
        </authorList>
    </citation>
    <scope>NUCLEOTIDE SEQUENCE [LARGE SCALE GENOMIC DNA]</scope>
    <source>
        <strain evidence="2 3">DW2-9</strain>
    </source>
</reference>
<evidence type="ECO:0008006" key="4">
    <source>
        <dbReference type="Google" id="ProtNLM"/>
    </source>
</evidence>
<dbReference type="PROSITE" id="PS51257">
    <property type="entry name" value="PROKAR_LIPOPROTEIN"/>
    <property type="match status" value="1"/>
</dbReference>
<evidence type="ECO:0000313" key="3">
    <source>
        <dbReference type="Proteomes" id="UP000028824"/>
    </source>
</evidence>
<dbReference type="EMBL" id="JFZB01000016">
    <property type="protein sequence ID" value="KFI26130.1"/>
    <property type="molecule type" value="Genomic_DNA"/>
</dbReference>
<dbReference type="eggNOG" id="ENOG5032V55">
    <property type="taxonomic scope" value="Bacteria"/>
</dbReference>
<accession>A0A086XVT0</accession>
<name>A0A086XVT0_9RHOB</name>
<dbReference type="STRING" id="1105367.CG50_02170"/>
<dbReference type="RefSeq" id="WP_036637581.1">
    <property type="nucleotide sequence ID" value="NZ_JFZB01000016.1"/>
</dbReference>
<feature type="chain" id="PRO_5001817171" description="Cation transport ATPase" evidence="1">
    <location>
        <begin position="30"/>
        <end position="210"/>
    </location>
</feature>
<gene>
    <name evidence="2" type="ORF">CG50_02170</name>
</gene>
<evidence type="ECO:0000313" key="2">
    <source>
        <dbReference type="EMBL" id="KFI26130.1"/>
    </source>
</evidence>
<dbReference type="OrthoDB" id="7877343at2"/>
<sequence>MIQNRFLPRLLAVLAVSALVAGCATSPRATDRVRVLNGAMTVAAPAGYCVDPSARKSSAQGDFVLFGSCAAISGDASSPRAPYPAMLSATVGPKAAAPLVRSFPAFEAFFHSAAGRAAIARSGLAKDVDILAVRQAGDMMVLKIRDRSVSGGAPVSPVYWRAIADFDGHIAALSVLPQRGAAMSDSAQIALLGRFEDTIRAADAAGGLHN</sequence>
<keyword evidence="3" id="KW-1185">Reference proteome</keyword>
<keyword evidence="1" id="KW-0732">Signal</keyword>
<feature type="signal peptide" evidence="1">
    <location>
        <begin position="1"/>
        <end position="29"/>
    </location>
</feature>
<comment type="caution">
    <text evidence="2">The sequence shown here is derived from an EMBL/GenBank/DDBJ whole genome shotgun (WGS) entry which is preliminary data.</text>
</comment>
<protein>
    <recommendedName>
        <fullName evidence="4">Cation transport ATPase</fullName>
    </recommendedName>
</protein>
<organism evidence="2 3">
    <name type="scientific">Paenirhodobacter enshiensis</name>
    <dbReference type="NCBI Taxonomy" id="1105367"/>
    <lineage>
        <taxon>Bacteria</taxon>
        <taxon>Pseudomonadati</taxon>
        <taxon>Pseudomonadota</taxon>
        <taxon>Alphaproteobacteria</taxon>
        <taxon>Rhodobacterales</taxon>
        <taxon>Rhodobacter group</taxon>
        <taxon>Paenirhodobacter</taxon>
    </lineage>
</organism>
<evidence type="ECO:0000256" key="1">
    <source>
        <dbReference type="SAM" id="SignalP"/>
    </source>
</evidence>
<dbReference type="AlphaFoldDB" id="A0A086XVT0"/>
<proteinExistence type="predicted"/>
<dbReference type="Proteomes" id="UP000028824">
    <property type="component" value="Unassembled WGS sequence"/>
</dbReference>